<evidence type="ECO:0000256" key="1">
    <source>
        <dbReference type="SAM" id="Phobius"/>
    </source>
</evidence>
<keyword evidence="1" id="KW-0472">Membrane</keyword>
<dbReference type="EMBL" id="AAHDIV010000042">
    <property type="protein sequence ID" value="EBU8136711.1"/>
    <property type="molecule type" value="Genomic_DNA"/>
</dbReference>
<accession>A0A5V6NJ97</accession>
<dbReference type="InterPro" id="IPR032118">
    <property type="entry name" value="Phage_holin_HP1"/>
</dbReference>
<gene>
    <name evidence="2" type="ORF">DLM27_24120</name>
</gene>
<keyword evidence="2" id="KW-0378">Hydrolase</keyword>
<keyword evidence="1" id="KW-0812">Transmembrane</keyword>
<sequence length="99" mass="11131">MEKHSSWLAYLWACLAGYFAHWTLDDWGALIGIVLAAATFLVNRHYKRRSVQVQARQTAAMERRNQILEKLAGRPDSSVKSLVLTAEEQEMAPGAGDEK</sequence>
<dbReference type="Proteomes" id="UP000839895">
    <property type="component" value="Unassembled WGS sequence"/>
</dbReference>
<comment type="caution">
    <text evidence="2">The sequence shown here is derived from an EMBL/GenBank/DDBJ whole genome shotgun (WGS) entry which is preliminary data.</text>
</comment>
<evidence type="ECO:0000313" key="2">
    <source>
        <dbReference type="EMBL" id="EBU8136711.1"/>
    </source>
</evidence>
<name>A0A5V6NJ97_SALET</name>
<feature type="transmembrane region" description="Helical" evidence="1">
    <location>
        <begin position="7"/>
        <end position="24"/>
    </location>
</feature>
<dbReference type="GO" id="GO:0016787">
    <property type="term" value="F:hydrolase activity"/>
    <property type="evidence" value="ECO:0007669"/>
    <property type="project" value="UniProtKB-KW"/>
</dbReference>
<dbReference type="Pfam" id="PF16080">
    <property type="entry name" value="Phage_holin_2_3"/>
    <property type="match status" value="1"/>
</dbReference>
<dbReference type="AlphaFoldDB" id="A0A5V6NJ97"/>
<reference evidence="2" key="1">
    <citation type="submission" date="2018-05" db="EMBL/GenBank/DDBJ databases">
        <authorList>
            <person name="Ashton P.M."/>
            <person name="Dallman T."/>
            <person name="Nair S."/>
            <person name="De Pinna E."/>
            <person name="Peters T."/>
            <person name="Grant K."/>
        </authorList>
    </citation>
    <scope>NUCLEOTIDE SEQUENCE [LARGE SCALE GENOMIC DNA]</scope>
    <source>
        <strain evidence="2">127535</strain>
    </source>
</reference>
<keyword evidence="1" id="KW-1133">Transmembrane helix</keyword>
<protein>
    <submittedName>
        <fullName evidence="2">Alpha/beta hydrolase</fullName>
    </submittedName>
</protein>
<proteinExistence type="predicted"/>
<organism evidence="2">
    <name type="scientific">Salmonella enterica subsp. enterica serovar Poona</name>
    <dbReference type="NCBI Taxonomy" id="436295"/>
    <lineage>
        <taxon>Bacteria</taxon>
        <taxon>Pseudomonadati</taxon>
        <taxon>Pseudomonadota</taxon>
        <taxon>Gammaproteobacteria</taxon>
        <taxon>Enterobacterales</taxon>
        <taxon>Enterobacteriaceae</taxon>
        <taxon>Salmonella</taxon>
    </lineage>
</organism>
<feature type="transmembrane region" description="Helical" evidence="1">
    <location>
        <begin position="30"/>
        <end position="46"/>
    </location>
</feature>